<evidence type="ECO:0000256" key="6">
    <source>
        <dbReference type="ARBA" id="ARBA00022833"/>
    </source>
</evidence>
<dbReference type="GO" id="GO:0008270">
    <property type="term" value="F:zinc ion binding"/>
    <property type="evidence" value="ECO:0007669"/>
    <property type="project" value="UniProtKB-UniRule"/>
</dbReference>
<dbReference type="NCBIfam" id="TIGR02967">
    <property type="entry name" value="guan_deamin"/>
    <property type="match status" value="1"/>
</dbReference>
<organism evidence="11 12">
    <name type="scientific">Pararhodobacter marinus</name>
    <dbReference type="NCBI Taxonomy" id="2184063"/>
    <lineage>
        <taxon>Bacteria</taxon>
        <taxon>Pseudomonadati</taxon>
        <taxon>Pseudomonadota</taxon>
        <taxon>Alphaproteobacteria</taxon>
        <taxon>Rhodobacterales</taxon>
        <taxon>Paracoccaceae</taxon>
        <taxon>Pararhodobacter</taxon>
    </lineage>
</organism>
<accession>A0A2U2C9M4</accession>
<keyword evidence="5 8" id="KW-0378">Hydrolase</keyword>
<evidence type="ECO:0000313" key="11">
    <source>
        <dbReference type="EMBL" id="PWE28494.1"/>
    </source>
</evidence>
<evidence type="ECO:0000256" key="4">
    <source>
        <dbReference type="ARBA" id="ARBA00022723"/>
    </source>
</evidence>
<evidence type="ECO:0000256" key="2">
    <source>
        <dbReference type="ARBA" id="ARBA00006745"/>
    </source>
</evidence>
<evidence type="ECO:0000256" key="1">
    <source>
        <dbReference type="ARBA" id="ARBA00004984"/>
    </source>
</evidence>
<comment type="function">
    <text evidence="8">Catalyzes the hydrolytic deamination of guanine, producing xanthine and ammonia.</text>
</comment>
<dbReference type="Proteomes" id="UP000244940">
    <property type="component" value="Unassembled WGS sequence"/>
</dbReference>
<dbReference type="PANTHER" id="PTHR11271">
    <property type="entry name" value="GUANINE DEAMINASE"/>
    <property type="match status" value="1"/>
</dbReference>
<keyword evidence="12" id="KW-1185">Reference proteome</keyword>
<dbReference type="OrthoDB" id="9787621at2"/>
<dbReference type="InterPro" id="IPR032466">
    <property type="entry name" value="Metal_Hydrolase"/>
</dbReference>
<gene>
    <name evidence="11" type="primary">guaD</name>
    <name evidence="11" type="ORF">C4N9_10880</name>
</gene>
<comment type="catalytic activity">
    <reaction evidence="8">
        <text>guanine + H2O + H(+) = xanthine + NH4(+)</text>
        <dbReference type="Rhea" id="RHEA:14665"/>
        <dbReference type="ChEBI" id="CHEBI:15377"/>
        <dbReference type="ChEBI" id="CHEBI:15378"/>
        <dbReference type="ChEBI" id="CHEBI:16235"/>
        <dbReference type="ChEBI" id="CHEBI:17712"/>
        <dbReference type="ChEBI" id="CHEBI:28938"/>
        <dbReference type="EC" id="3.5.4.3"/>
    </reaction>
</comment>
<comment type="similarity">
    <text evidence="2 8">Belongs to the metallo-dependent hydrolases superfamily. ATZ/TRZ family.</text>
</comment>
<comment type="cofactor">
    <cofactor evidence="8">
        <name>Zn(2+)</name>
        <dbReference type="ChEBI" id="CHEBI:29105"/>
    </cofactor>
    <text evidence="8">Binds 1 zinc ion per subunit.</text>
</comment>
<evidence type="ECO:0000256" key="9">
    <source>
        <dbReference type="SAM" id="MobiDB-lite"/>
    </source>
</evidence>
<dbReference type="SUPFAM" id="SSF51338">
    <property type="entry name" value="Composite domain of metallo-dependent hydrolases"/>
    <property type="match status" value="2"/>
</dbReference>
<dbReference type="Gene3D" id="3.20.20.140">
    <property type="entry name" value="Metal-dependent hydrolases"/>
    <property type="match status" value="1"/>
</dbReference>
<name>A0A2U2C9M4_9RHOB</name>
<dbReference type="GO" id="GO:0006147">
    <property type="term" value="P:guanine catabolic process"/>
    <property type="evidence" value="ECO:0007669"/>
    <property type="project" value="UniProtKB-UniRule"/>
</dbReference>
<dbReference type="InterPro" id="IPR011059">
    <property type="entry name" value="Metal-dep_hydrolase_composite"/>
</dbReference>
<dbReference type="RefSeq" id="WP_109533356.1">
    <property type="nucleotide sequence ID" value="NZ_QEYD01000006.1"/>
</dbReference>
<sequence length="444" mass="47714">MTEQVLRGRVLSFRRRPEGPSDLAACDWFEDGAVHIRDGMIVATGDFAAIAPAGIPVTDHRPHLITAGFIDAHIHFPQGEIVASWGAQLMDWLNTYTFPAETRFADPVHAARIATTFFDLLLMNGTTTASAFCSVHPESVDAYFSEAGARGLRMLGGKVLMDRNAPEALRDTPQSAYDDSAALIGRWHGRGRASYVISPRFAITSTPEQMEAAQALIAAHPDLHVQTHLSENDAEIAFACALYPQAQGYLDIYDRYGMLGPKSLLGHSIHLSDAERDRIAETGAHAVHCPTSNLFLGSGLFDETALHARGATCGIATDIGAGMSWSMLRTAGAAYAVAQLQNHKLDPLTGFWWITRGNADVLGMTDRIGTLEAGTEADLVVLDSRATPELALRMTAAQDLKDELFALMILGDDRAVVETYANGRAVKPASPPAGQAGRPVTGPL</sequence>
<proteinExistence type="inferred from homology"/>
<dbReference type="UniPathway" id="UPA00603">
    <property type="reaction ID" value="UER00660"/>
</dbReference>
<evidence type="ECO:0000313" key="12">
    <source>
        <dbReference type="Proteomes" id="UP000244940"/>
    </source>
</evidence>
<keyword evidence="4 8" id="KW-0479">Metal-binding</keyword>
<dbReference type="InterPro" id="IPR006680">
    <property type="entry name" value="Amidohydro-rel"/>
</dbReference>
<dbReference type="NCBIfam" id="NF006679">
    <property type="entry name" value="PRK09228.1"/>
    <property type="match status" value="1"/>
</dbReference>
<dbReference type="GO" id="GO:0008892">
    <property type="term" value="F:guanine deaminase activity"/>
    <property type="evidence" value="ECO:0007669"/>
    <property type="project" value="UniProtKB-UniRule"/>
</dbReference>
<dbReference type="Gene3D" id="2.30.40.10">
    <property type="entry name" value="Urease, subunit C, domain 1"/>
    <property type="match status" value="1"/>
</dbReference>
<dbReference type="InterPro" id="IPR014311">
    <property type="entry name" value="Guanine_deaminase"/>
</dbReference>
<dbReference type="InterPro" id="IPR051607">
    <property type="entry name" value="Metallo-dep_hydrolases"/>
</dbReference>
<comment type="caution">
    <text evidence="11">The sequence shown here is derived from an EMBL/GenBank/DDBJ whole genome shotgun (WGS) entry which is preliminary data.</text>
</comment>
<feature type="domain" description="Amidohydrolase-related" evidence="10">
    <location>
        <begin position="65"/>
        <end position="426"/>
    </location>
</feature>
<dbReference type="GeneID" id="94365394"/>
<dbReference type="EC" id="3.5.4.3" evidence="3 7"/>
<reference evidence="11 12" key="1">
    <citation type="submission" date="2018-05" db="EMBL/GenBank/DDBJ databases">
        <title>Pararhodobacter marina sp. nov., isolated from deep-sea water of the Indian Ocean.</title>
        <authorList>
            <person name="Lai Q.Sr."/>
            <person name="Liu X."/>
            <person name="Shao Z."/>
        </authorList>
    </citation>
    <scope>NUCLEOTIDE SEQUENCE [LARGE SCALE GENOMIC DNA]</scope>
    <source>
        <strain evidence="11 12">CIC4N-9</strain>
    </source>
</reference>
<evidence type="ECO:0000256" key="5">
    <source>
        <dbReference type="ARBA" id="ARBA00022801"/>
    </source>
</evidence>
<dbReference type="GO" id="GO:0005829">
    <property type="term" value="C:cytosol"/>
    <property type="evidence" value="ECO:0007669"/>
    <property type="project" value="TreeGrafter"/>
</dbReference>
<feature type="region of interest" description="Disordered" evidence="9">
    <location>
        <begin position="425"/>
        <end position="444"/>
    </location>
</feature>
<protein>
    <recommendedName>
        <fullName evidence="3 7">Guanine deaminase</fullName>
        <shortName evidence="8">Guanase</shortName>
        <ecNumber evidence="3 7">3.5.4.3</ecNumber>
    </recommendedName>
    <alternativeName>
        <fullName evidence="8">Guanine aminohydrolase</fullName>
    </alternativeName>
</protein>
<evidence type="ECO:0000256" key="8">
    <source>
        <dbReference type="RuleBase" id="RU366009"/>
    </source>
</evidence>
<dbReference type="AlphaFoldDB" id="A0A2U2C9M4"/>
<dbReference type="PANTHER" id="PTHR11271:SF6">
    <property type="entry name" value="GUANINE DEAMINASE"/>
    <property type="match status" value="1"/>
</dbReference>
<evidence type="ECO:0000259" key="10">
    <source>
        <dbReference type="Pfam" id="PF01979"/>
    </source>
</evidence>
<evidence type="ECO:0000256" key="7">
    <source>
        <dbReference type="NCBIfam" id="TIGR02967"/>
    </source>
</evidence>
<evidence type="ECO:0000256" key="3">
    <source>
        <dbReference type="ARBA" id="ARBA00012781"/>
    </source>
</evidence>
<dbReference type="EMBL" id="QEYD01000006">
    <property type="protein sequence ID" value="PWE28494.1"/>
    <property type="molecule type" value="Genomic_DNA"/>
</dbReference>
<dbReference type="SUPFAM" id="SSF51556">
    <property type="entry name" value="Metallo-dependent hydrolases"/>
    <property type="match status" value="1"/>
</dbReference>
<keyword evidence="6 8" id="KW-0862">Zinc</keyword>
<dbReference type="Pfam" id="PF01979">
    <property type="entry name" value="Amidohydro_1"/>
    <property type="match status" value="1"/>
</dbReference>
<comment type="pathway">
    <text evidence="1 8">Purine metabolism; guanine degradation; xanthine from guanine: step 1/1.</text>
</comment>